<evidence type="ECO:0008006" key="9">
    <source>
        <dbReference type="Google" id="ProtNLM"/>
    </source>
</evidence>
<keyword evidence="4" id="KW-0496">Mitochondrion</keyword>
<organism evidence="7 8">
    <name type="scientific">Tulasnella calospora MUT 4182</name>
    <dbReference type="NCBI Taxonomy" id="1051891"/>
    <lineage>
        <taxon>Eukaryota</taxon>
        <taxon>Fungi</taxon>
        <taxon>Dikarya</taxon>
        <taxon>Basidiomycota</taxon>
        <taxon>Agaricomycotina</taxon>
        <taxon>Agaricomycetes</taxon>
        <taxon>Cantharellales</taxon>
        <taxon>Tulasnellaceae</taxon>
        <taxon>Tulasnella</taxon>
    </lineage>
</organism>
<gene>
    <name evidence="7" type="ORF">M407DRAFT_105174</name>
</gene>
<keyword evidence="2" id="KW-0999">Mitochondrion inner membrane</keyword>
<evidence type="ECO:0000256" key="4">
    <source>
        <dbReference type="ARBA" id="ARBA00023128"/>
    </source>
</evidence>
<evidence type="ECO:0000256" key="2">
    <source>
        <dbReference type="ARBA" id="ARBA00022792"/>
    </source>
</evidence>
<dbReference type="Pfam" id="PF02046">
    <property type="entry name" value="COX6A"/>
    <property type="match status" value="1"/>
</dbReference>
<dbReference type="InterPro" id="IPR001349">
    <property type="entry name" value="Cyt_c_oxidase_su6a"/>
</dbReference>
<comment type="similarity">
    <text evidence="6">Belongs to the cytochrome c oxidase subunit 6A family.</text>
</comment>
<dbReference type="EMBL" id="KN822954">
    <property type="protein sequence ID" value="KIO32516.1"/>
    <property type="molecule type" value="Genomic_DNA"/>
</dbReference>
<comment type="subcellular location">
    <subcellularLocation>
        <location evidence="1">Mitochondrion inner membrane</location>
    </subcellularLocation>
</comment>
<keyword evidence="5" id="KW-0472">Membrane</keyword>
<evidence type="ECO:0000256" key="5">
    <source>
        <dbReference type="ARBA" id="ARBA00023136"/>
    </source>
</evidence>
<dbReference type="STRING" id="1051891.A0A0C3QTJ8"/>
<name>A0A0C3QTJ8_9AGAM</name>
<dbReference type="Gene3D" id="4.10.95.10">
    <property type="entry name" value="Cytochrome c oxidase, subunit VIa"/>
    <property type="match status" value="1"/>
</dbReference>
<dbReference type="PANTHER" id="PTHR11504:SF0">
    <property type="entry name" value="CYTOCHROME C OXIDASE SUBUNIT"/>
    <property type="match status" value="1"/>
</dbReference>
<dbReference type="SUPFAM" id="SSF81411">
    <property type="entry name" value="Mitochondrial cytochrome c oxidase subunit VIa"/>
    <property type="match status" value="1"/>
</dbReference>
<evidence type="ECO:0000313" key="8">
    <source>
        <dbReference type="Proteomes" id="UP000054248"/>
    </source>
</evidence>
<evidence type="ECO:0000256" key="1">
    <source>
        <dbReference type="ARBA" id="ARBA00004273"/>
    </source>
</evidence>
<reference evidence="8" key="2">
    <citation type="submission" date="2015-01" db="EMBL/GenBank/DDBJ databases">
        <title>Evolutionary Origins and Diversification of the Mycorrhizal Mutualists.</title>
        <authorList>
            <consortium name="DOE Joint Genome Institute"/>
            <consortium name="Mycorrhizal Genomics Consortium"/>
            <person name="Kohler A."/>
            <person name="Kuo A."/>
            <person name="Nagy L.G."/>
            <person name="Floudas D."/>
            <person name="Copeland A."/>
            <person name="Barry K.W."/>
            <person name="Cichocki N."/>
            <person name="Veneault-Fourrey C."/>
            <person name="LaButti K."/>
            <person name="Lindquist E.A."/>
            <person name="Lipzen A."/>
            <person name="Lundell T."/>
            <person name="Morin E."/>
            <person name="Murat C."/>
            <person name="Riley R."/>
            <person name="Ohm R."/>
            <person name="Sun H."/>
            <person name="Tunlid A."/>
            <person name="Henrissat B."/>
            <person name="Grigoriev I.V."/>
            <person name="Hibbett D.S."/>
            <person name="Martin F."/>
        </authorList>
    </citation>
    <scope>NUCLEOTIDE SEQUENCE [LARGE SCALE GENOMIC DNA]</scope>
    <source>
        <strain evidence="8">MUT 4182</strain>
    </source>
</reference>
<reference evidence="7 8" key="1">
    <citation type="submission" date="2014-04" db="EMBL/GenBank/DDBJ databases">
        <authorList>
            <consortium name="DOE Joint Genome Institute"/>
            <person name="Kuo A."/>
            <person name="Girlanda M."/>
            <person name="Perotto S."/>
            <person name="Kohler A."/>
            <person name="Nagy L.G."/>
            <person name="Floudas D."/>
            <person name="Copeland A."/>
            <person name="Barry K.W."/>
            <person name="Cichocki N."/>
            <person name="Veneault-Fourrey C."/>
            <person name="LaButti K."/>
            <person name="Lindquist E.A."/>
            <person name="Lipzen A."/>
            <person name="Lundell T."/>
            <person name="Morin E."/>
            <person name="Murat C."/>
            <person name="Sun H."/>
            <person name="Tunlid A."/>
            <person name="Henrissat B."/>
            <person name="Grigoriev I.V."/>
            <person name="Hibbett D.S."/>
            <person name="Martin F."/>
            <person name="Nordberg H.P."/>
            <person name="Cantor M.N."/>
            <person name="Hua S.X."/>
        </authorList>
    </citation>
    <scope>NUCLEOTIDE SEQUENCE [LARGE SCALE GENOMIC DNA]</scope>
    <source>
        <strain evidence="7 8">MUT 4182</strain>
    </source>
</reference>
<dbReference type="OrthoDB" id="5947505at2759"/>
<dbReference type="AlphaFoldDB" id="A0A0C3QTJ8"/>
<dbReference type="Proteomes" id="UP000054248">
    <property type="component" value="Unassembled WGS sequence"/>
</dbReference>
<evidence type="ECO:0000256" key="3">
    <source>
        <dbReference type="ARBA" id="ARBA00022946"/>
    </source>
</evidence>
<dbReference type="GO" id="GO:0005743">
    <property type="term" value="C:mitochondrial inner membrane"/>
    <property type="evidence" value="ECO:0007669"/>
    <property type="project" value="UniProtKB-SubCell"/>
</dbReference>
<evidence type="ECO:0000256" key="6">
    <source>
        <dbReference type="RuleBase" id="RU004396"/>
    </source>
</evidence>
<proteinExistence type="inferred from homology"/>
<dbReference type="InterPro" id="IPR036418">
    <property type="entry name" value="Cyt_c_oxidase_su6a_sf"/>
</dbReference>
<keyword evidence="8" id="KW-1185">Reference proteome</keyword>
<dbReference type="GO" id="GO:0030234">
    <property type="term" value="F:enzyme regulator activity"/>
    <property type="evidence" value="ECO:0007669"/>
    <property type="project" value="TreeGrafter"/>
</dbReference>
<dbReference type="HOGENOM" id="CLU_122515_0_2_1"/>
<protein>
    <recommendedName>
        <fullName evidence="9">Mitochondrial cytochrome c oxidase subunit VIa</fullName>
    </recommendedName>
</protein>
<accession>A0A0C3QTJ8</accession>
<keyword evidence="3" id="KW-0809">Transit peptide</keyword>
<dbReference type="GO" id="GO:0006123">
    <property type="term" value="P:mitochondrial electron transport, cytochrome c to oxygen"/>
    <property type="evidence" value="ECO:0007669"/>
    <property type="project" value="TreeGrafter"/>
</dbReference>
<evidence type="ECO:0000313" key="7">
    <source>
        <dbReference type="EMBL" id="KIO32516.1"/>
    </source>
</evidence>
<dbReference type="PANTHER" id="PTHR11504">
    <property type="entry name" value="CYTOCHROME C OXIDASE POLYPEPTIDE VIA"/>
    <property type="match status" value="1"/>
</dbReference>
<sequence length="133" mass="14933">MSFALRRLAQRRLYSSTPVAPTTGGSGVAAAGTPNEWVAKRNAVQAHAAQTAGMWKKIFFYVCAPGLLVAGVYIKRVEDEHHAHMEHLKHERGDEPLPEYSYMNKRQKPFPWGMNSLFFNPEVRFCLDTKAAA</sequence>